<organism evidence="2 3">
    <name type="scientific">Mycolicibacterium thermoresistibile</name>
    <name type="common">Mycobacterium thermoresistibile</name>
    <dbReference type="NCBI Taxonomy" id="1797"/>
    <lineage>
        <taxon>Bacteria</taxon>
        <taxon>Bacillati</taxon>
        <taxon>Actinomycetota</taxon>
        <taxon>Actinomycetes</taxon>
        <taxon>Mycobacteriales</taxon>
        <taxon>Mycobacteriaceae</taxon>
        <taxon>Mycolicibacterium</taxon>
    </lineage>
</organism>
<reference evidence="3" key="2">
    <citation type="submission" date="2016-02" db="EMBL/GenBank/DDBJ databases">
        <title>Draft genome sequence of five rapidly growing Mycobacterium species.</title>
        <authorList>
            <person name="Katahira K."/>
            <person name="Gotou Y."/>
            <person name="Iida K."/>
            <person name="Ogura Y."/>
            <person name="Hayashi T."/>
        </authorList>
    </citation>
    <scope>NUCLEOTIDE SEQUENCE [LARGE SCALE GENOMIC DNA]</scope>
    <source>
        <strain evidence="3">JCM6362</strain>
    </source>
</reference>
<protein>
    <recommendedName>
        <fullName evidence="4">PE-PGRS family protein</fullName>
    </recommendedName>
</protein>
<reference evidence="2 3" key="1">
    <citation type="journal article" date="2016" name="Genome Announc.">
        <title>Draft Genome Sequences of Five Rapidly Growing Mycobacterium Species, M. thermoresistibile, M. fortuitum subsp. acetamidolyticum, M. canariasense, M. brisbanense, and M. novocastrense.</title>
        <authorList>
            <person name="Katahira K."/>
            <person name="Ogura Y."/>
            <person name="Gotoh Y."/>
            <person name="Hayashi T."/>
        </authorList>
    </citation>
    <scope>NUCLEOTIDE SEQUENCE [LARGE SCALE GENOMIC DNA]</scope>
    <source>
        <strain evidence="2 3">JCM6362</strain>
    </source>
</reference>
<dbReference type="Proteomes" id="UP000069654">
    <property type="component" value="Unassembled WGS sequence"/>
</dbReference>
<gene>
    <name evidence="2" type="ORF">RMCT_4573</name>
</gene>
<proteinExistence type="predicted"/>
<dbReference type="OrthoDB" id="4730252at2"/>
<dbReference type="EMBL" id="BCTB01000056">
    <property type="protein sequence ID" value="GAT17604.1"/>
    <property type="molecule type" value="Genomic_DNA"/>
</dbReference>
<dbReference type="RefSeq" id="WP_040547096.1">
    <property type="nucleotide sequence ID" value="NZ_BCTB01000056.1"/>
</dbReference>
<feature type="compositionally biased region" description="Low complexity" evidence="1">
    <location>
        <begin position="451"/>
        <end position="462"/>
    </location>
</feature>
<dbReference type="AlphaFoldDB" id="A0A117INW8"/>
<feature type="region of interest" description="Disordered" evidence="1">
    <location>
        <begin position="400"/>
        <end position="472"/>
    </location>
</feature>
<accession>A0A117INW8</accession>
<evidence type="ECO:0008006" key="4">
    <source>
        <dbReference type="Google" id="ProtNLM"/>
    </source>
</evidence>
<evidence type="ECO:0000313" key="2">
    <source>
        <dbReference type="EMBL" id="GAT17604.1"/>
    </source>
</evidence>
<comment type="caution">
    <text evidence="2">The sequence shown here is derived from an EMBL/GenBank/DDBJ whole genome shotgun (WGS) entry which is preliminary data.</text>
</comment>
<feature type="compositionally biased region" description="Polar residues" evidence="1">
    <location>
        <begin position="423"/>
        <end position="435"/>
    </location>
</feature>
<evidence type="ECO:0000256" key="1">
    <source>
        <dbReference type="SAM" id="MobiDB-lite"/>
    </source>
</evidence>
<evidence type="ECO:0000313" key="3">
    <source>
        <dbReference type="Proteomes" id="UP000069654"/>
    </source>
</evidence>
<sequence length="472" mass="47856">MYARLRSFTTAGVALVGAGIITVAPTIAPPVPDITVEAKYSSASVQPTAFANPLDAYGQLFQNTAENLQGLFSVLSANPAPILQQIVANQVENVEAFFPELVSTLQSLAYAFSPENPQGVFFMIETAVDLLRAGEIQQAFDVLAMGPVIVIGLPLLMGNLVPAAIDLIGKPLQNLTNVITSFATDPGTLLGLVLAPLNPVMALVGGTGLALQNIVEAAGDPAQLVSALIAAPATILDAALNGYTPDGGLLLGGLLGSGVDGNTGGTIALLHGVRVAIAQVLGYTPNPVSTMMSTHTVSTETPVEIDSLDEGDLVENQSAGSQATAETNDGPAIREAGVQRLAAPTEPTVESGLEADSKSAEDGDTSVSAAEETTGAKEASLTAVESRASLVRDSLRAVPGETVADGAKPREQSGPVRGVRGQLRTTAPSVQNGVAATSAVGERVSTNAKDASGSSTSTATGSNDRGPGDADE</sequence>
<feature type="region of interest" description="Disordered" evidence="1">
    <location>
        <begin position="344"/>
        <end position="384"/>
    </location>
</feature>
<name>A0A117INW8_MYCTH</name>